<dbReference type="Gene3D" id="3.30.429.10">
    <property type="entry name" value="Macrophage Migration Inhibitory Factor"/>
    <property type="match status" value="1"/>
</dbReference>
<dbReference type="InterPro" id="IPR014347">
    <property type="entry name" value="Tautomerase/MIF_sf"/>
</dbReference>
<evidence type="ECO:0000313" key="4">
    <source>
        <dbReference type="Proteomes" id="UP000480854"/>
    </source>
</evidence>
<dbReference type="OrthoDB" id="1438441at2"/>
<dbReference type="SUPFAM" id="SSF55331">
    <property type="entry name" value="Tautomerase/MIF"/>
    <property type="match status" value="1"/>
</dbReference>
<reference evidence="3 4" key="1">
    <citation type="submission" date="2018-07" db="EMBL/GenBank/DDBJ databases">
        <title>Genome sequence of Azospirillum sp. ATCC 49961.</title>
        <authorList>
            <person name="Sant'Anna F.H."/>
            <person name="Baldani J.I."/>
            <person name="Zilli J.E."/>
            <person name="Reis V.M."/>
            <person name="Hartmann A."/>
            <person name="Cruz L."/>
            <person name="de Souza E.M."/>
            <person name="de Oliveira Pedrosa F."/>
            <person name="Passaglia L.M.P."/>
        </authorList>
    </citation>
    <scope>NUCLEOTIDE SEQUENCE [LARGE SCALE GENOMIC DNA]</scope>
    <source>
        <strain evidence="3 4">ATCC 49961</strain>
    </source>
</reference>
<dbReference type="AlphaFoldDB" id="A0A9W7TZD0"/>
<gene>
    <name evidence="3" type="ORF">DS843_11175</name>
</gene>
<accession>A0A9W7TZD0</accession>
<dbReference type="EMBL" id="QOKW01000007">
    <property type="protein sequence ID" value="KAA0680963.1"/>
    <property type="molecule type" value="Genomic_DNA"/>
</dbReference>
<evidence type="ECO:0000259" key="2">
    <source>
        <dbReference type="Pfam" id="PF01361"/>
    </source>
</evidence>
<evidence type="ECO:0000256" key="1">
    <source>
        <dbReference type="ARBA" id="ARBA00023235"/>
    </source>
</evidence>
<dbReference type="InterPro" id="IPR004370">
    <property type="entry name" value="4-OT-like_dom"/>
</dbReference>
<dbReference type="GO" id="GO:0016853">
    <property type="term" value="F:isomerase activity"/>
    <property type="evidence" value="ECO:0007669"/>
    <property type="project" value="UniProtKB-KW"/>
</dbReference>
<organism evidence="3 4">
    <name type="scientific">Roseomonas genomospecies 6</name>
    <dbReference type="NCBI Taxonomy" id="214106"/>
    <lineage>
        <taxon>Bacteria</taxon>
        <taxon>Pseudomonadati</taxon>
        <taxon>Pseudomonadota</taxon>
        <taxon>Alphaproteobacteria</taxon>
        <taxon>Acetobacterales</taxon>
        <taxon>Roseomonadaceae</taxon>
        <taxon>Roseomonas</taxon>
    </lineage>
</organism>
<keyword evidence="4" id="KW-1185">Reference proteome</keyword>
<sequence>MPVIVFESGALSKEVKAELIRQLTDVSVRITGIPKELFLVSIHELPDEDIAVGGVTVKELKQRLAEQRARNEGTGTVSEG</sequence>
<name>A0A9W7TZD0_9PROT</name>
<dbReference type="NCBIfam" id="NF041920">
    <property type="entry name" value="DmpI"/>
    <property type="match status" value="1"/>
</dbReference>
<dbReference type="Pfam" id="PF01361">
    <property type="entry name" value="Tautomerase"/>
    <property type="match status" value="1"/>
</dbReference>
<feature type="domain" description="4-oxalocrotonate tautomerase-like" evidence="2">
    <location>
        <begin position="9"/>
        <end position="58"/>
    </location>
</feature>
<dbReference type="RefSeq" id="WP_149468979.1">
    <property type="nucleotide sequence ID" value="NZ_QOKW01000007.1"/>
</dbReference>
<keyword evidence="1" id="KW-0413">Isomerase</keyword>
<proteinExistence type="predicted"/>
<dbReference type="Proteomes" id="UP000480854">
    <property type="component" value="Unassembled WGS sequence"/>
</dbReference>
<evidence type="ECO:0000313" key="3">
    <source>
        <dbReference type="EMBL" id="KAA0680963.1"/>
    </source>
</evidence>
<comment type="caution">
    <text evidence="3">The sequence shown here is derived from an EMBL/GenBank/DDBJ whole genome shotgun (WGS) entry which is preliminary data.</text>
</comment>
<protein>
    <submittedName>
        <fullName evidence="3">4-oxalocrotonate tautomerase</fullName>
    </submittedName>
</protein>